<dbReference type="SMART" id="SM00210">
    <property type="entry name" value="TSPN"/>
    <property type="match status" value="1"/>
</dbReference>
<keyword evidence="5" id="KW-0677">Repeat</keyword>
<evidence type="ECO:0000256" key="1">
    <source>
        <dbReference type="ARBA" id="ARBA00004613"/>
    </source>
</evidence>
<keyword evidence="7 9" id="KW-1015">Disulfide bond</keyword>
<dbReference type="PROSITE" id="PS50184">
    <property type="entry name" value="VWFC_2"/>
    <property type="match status" value="1"/>
</dbReference>
<feature type="disulfide bond" evidence="9">
    <location>
        <begin position="397"/>
        <end position="407"/>
    </location>
</feature>
<dbReference type="CDD" id="cd00054">
    <property type="entry name" value="EGF_CA"/>
    <property type="match status" value="4"/>
</dbReference>
<dbReference type="InterPro" id="IPR000742">
    <property type="entry name" value="EGF"/>
</dbReference>
<proteinExistence type="predicted"/>
<evidence type="ECO:0000256" key="4">
    <source>
        <dbReference type="ARBA" id="ARBA00022729"/>
    </source>
</evidence>
<feature type="domain" description="EGF-like" evidence="11">
    <location>
        <begin position="313"/>
        <end position="354"/>
    </location>
</feature>
<feature type="domain" description="VWFC" evidence="12">
    <location>
        <begin position="510"/>
        <end position="591"/>
    </location>
</feature>
<dbReference type="SMART" id="SM00179">
    <property type="entry name" value="EGF_CA"/>
    <property type="match status" value="5"/>
</dbReference>
<feature type="domain" description="EGF-like" evidence="11">
    <location>
        <begin position="427"/>
        <end position="465"/>
    </location>
</feature>
<dbReference type="Pfam" id="PF07645">
    <property type="entry name" value="EGF_CA"/>
    <property type="match status" value="3"/>
</dbReference>
<dbReference type="InterPro" id="IPR024731">
    <property type="entry name" value="NELL2-like_EGF"/>
</dbReference>
<dbReference type="GO" id="GO:0005080">
    <property type="term" value="F:protein kinase C binding"/>
    <property type="evidence" value="ECO:0007669"/>
    <property type="project" value="TreeGrafter"/>
</dbReference>
<dbReference type="InterPro" id="IPR013320">
    <property type="entry name" value="ConA-like_dom_sf"/>
</dbReference>
<comment type="subcellular location">
    <subcellularLocation>
        <location evidence="1">Secreted</location>
    </subcellularLocation>
</comment>
<dbReference type="SUPFAM" id="SSF57184">
    <property type="entry name" value="Growth factor receptor domain"/>
    <property type="match status" value="1"/>
</dbReference>
<evidence type="ECO:0000256" key="8">
    <source>
        <dbReference type="ARBA" id="ARBA00023180"/>
    </source>
</evidence>
<dbReference type="SUPFAM" id="SSF57603">
    <property type="entry name" value="FnI-like domain"/>
    <property type="match status" value="1"/>
</dbReference>
<dbReference type="Proteomes" id="UP000694523">
    <property type="component" value="Unplaced"/>
</dbReference>
<sequence>FLCISCFLWSLLMFLKYLLPPLSSDVGRGVLLPAPLSSRLIQMFRGKSEFTFTATVQQKSSTSGVIFSIHQGEHSLFELESSGVREEIRYHFVHRGKPRTEIFPYRLADGQWHRLALTVSGANLLLHVDCNRIYERVIDPPQTELSQDGEAWLGQRGLKHGLFKGALQDVKFTFAPNGFISQCPTSTHIFSSSALPNLCRYFLLCSCSFVVFLDLGKAALELRGCSDLLTVFPPQNGRMLKVLEACPELNCSLSEQLLPRDAAVTSAEVSHDFCAEGVACGDHSQCRNTDTRGQCECRPGYASPRGDHTDCEDIDECSSQTHFCQINTVCVNEPGTHRCDCFPGFTRVDQFSCTEHDECSSALSCDENAVCTNTVRGHVCTCRPGYEGNGSVCRAVCEDGCRNGGTCAAPNSCLCATGFTGPHCDSDVDECSEAPALCHNHSHCVNLPGSYHCDCRTGFHDDGSYQPDGSSCVDVDECSLQTHSCWNDSVCVNLPGGFDCVCTSGPGCSGDCPQPGGARLNGEEWTPSHDRCAVCSCQDGRTFCRRRPCDCADASLIGCCPGCDTRPSGQCLDQSGRTLYPSGATWLHGCQQCRCSDGAVDCGPLLCPVLTCSYTALPQGSAVPAVCRTPARGGAGGRAHRGAELQRPGRTERLSGDSWLLPHEPCTRCQCKSGSVCCAVDLQCLQNN</sequence>
<evidence type="ECO:0000259" key="11">
    <source>
        <dbReference type="PROSITE" id="PS50026"/>
    </source>
</evidence>
<dbReference type="InterPro" id="IPR018097">
    <property type="entry name" value="EGF_Ca-bd_CS"/>
</dbReference>
<keyword evidence="14" id="KW-1185">Reference proteome</keyword>
<dbReference type="InterPro" id="IPR001881">
    <property type="entry name" value="EGF-like_Ca-bd_dom"/>
</dbReference>
<dbReference type="SMART" id="SM00214">
    <property type="entry name" value="VWC"/>
    <property type="match status" value="2"/>
</dbReference>
<comment type="caution">
    <text evidence="9">Lacks conserved residue(s) required for the propagation of feature annotation.</text>
</comment>
<dbReference type="GO" id="GO:0030855">
    <property type="term" value="P:epithelial cell differentiation"/>
    <property type="evidence" value="ECO:0007669"/>
    <property type="project" value="UniProtKB-ARBA"/>
</dbReference>
<evidence type="ECO:0000259" key="12">
    <source>
        <dbReference type="PROSITE" id="PS50184"/>
    </source>
</evidence>
<dbReference type="GO" id="GO:0045667">
    <property type="term" value="P:regulation of osteoblast differentiation"/>
    <property type="evidence" value="ECO:0007669"/>
    <property type="project" value="TreeGrafter"/>
</dbReference>
<dbReference type="InterPro" id="IPR049883">
    <property type="entry name" value="NOTCH1_EGF-like"/>
</dbReference>
<dbReference type="InterPro" id="IPR001007">
    <property type="entry name" value="VWF_dom"/>
</dbReference>
<evidence type="ECO:0000256" key="3">
    <source>
        <dbReference type="ARBA" id="ARBA00022536"/>
    </source>
</evidence>
<dbReference type="Pfam" id="PF12947">
    <property type="entry name" value="EGF_3"/>
    <property type="match status" value="1"/>
</dbReference>
<dbReference type="SMART" id="SM00282">
    <property type="entry name" value="LamG"/>
    <property type="match status" value="1"/>
</dbReference>
<dbReference type="Gene3D" id="2.10.25.10">
    <property type="entry name" value="Laminin"/>
    <property type="match status" value="6"/>
</dbReference>
<dbReference type="PROSITE" id="PS01186">
    <property type="entry name" value="EGF_2"/>
    <property type="match status" value="3"/>
</dbReference>
<evidence type="ECO:0000256" key="5">
    <source>
        <dbReference type="ARBA" id="ARBA00022737"/>
    </source>
</evidence>
<accession>A0A8C6SHR5</accession>
<keyword evidence="3 9" id="KW-0245">EGF-like domain</keyword>
<dbReference type="SMART" id="SM00181">
    <property type="entry name" value="EGF"/>
    <property type="match status" value="6"/>
</dbReference>
<dbReference type="AlphaFoldDB" id="A0A8C6SHR5"/>
<dbReference type="GO" id="GO:0005737">
    <property type="term" value="C:cytoplasm"/>
    <property type="evidence" value="ECO:0007669"/>
    <property type="project" value="TreeGrafter"/>
</dbReference>
<reference evidence="13" key="2">
    <citation type="submission" date="2025-09" db="UniProtKB">
        <authorList>
            <consortium name="Ensembl"/>
        </authorList>
    </citation>
    <scope>IDENTIFICATION</scope>
</reference>
<keyword evidence="4 10" id="KW-0732">Signal</keyword>
<dbReference type="PROSITE" id="PS50026">
    <property type="entry name" value="EGF_3"/>
    <property type="match status" value="6"/>
</dbReference>
<dbReference type="FunFam" id="2.10.25.10:FF:000038">
    <property type="entry name" value="Fibrillin 2"/>
    <property type="match status" value="1"/>
</dbReference>
<reference evidence="13" key="1">
    <citation type="submission" date="2025-08" db="UniProtKB">
        <authorList>
            <consortium name="Ensembl"/>
        </authorList>
    </citation>
    <scope>IDENTIFICATION</scope>
</reference>
<feature type="disulfide bond" evidence="9">
    <location>
        <begin position="415"/>
        <end position="424"/>
    </location>
</feature>
<dbReference type="GO" id="GO:0008201">
    <property type="term" value="F:heparin binding"/>
    <property type="evidence" value="ECO:0007669"/>
    <property type="project" value="TreeGrafter"/>
</dbReference>
<dbReference type="Gene3D" id="2.60.120.200">
    <property type="match status" value="1"/>
</dbReference>
<keyword evidence="6" id="KW-0106">Calcium</keyword>
<dbReference type="InterPro" id="IPR009030">
    <property type="entry name" value="Growth_fac_rcpt_cys_sf"/>
</dbReference>
<dbReference type="GO" id="GO:0045778">
    <property type="term" value="P:positive regulation of ossification"/>
    <property type="evidence" value="ECO:0007669"/>
    <property type="project" value="TreeGrafter"/>
</dbReference>
<evidence type="ECO:0000313" key="14">
    <source>
        <dbReference type="Proteomes" id="UP000694523"/>
    </source>
</evidence>
<dbReference type="SUPFAM" id="SSF57196">
    <property type="entry name" value="EGF/Laminin"/>
    <property type="match status" value="3"/>
</dbReference>
<dbReference type="PROSITE" id="PS00010">
    <property type="entry name" value="ASX_HYDROXYL"/>
    <property type="match status" value="2"/>
</dbReference>
<evidence type="ECO:0000256" key="7">
    <source>
        <dbReference type="ARBA" id="ARBA00023157"/>
    </source>
</evidence>
<evidence type="ECO:0000256" key="9">
    <source>
        <dbReference type="PROSITE-ProRule" id="PRU00076"/>
    </source>
</evidence>
<name>A0A8C6SHR5_9GOBI</name>
<dbReference type="PROSITE" id="PS00022">
    <property type="entry name" value="EGF_1"/>
    <property type="match status" value="1"/>
</dbReference>
<dbReference type="InterPro" id="IPR051586">
    <property type="entry name" value="PKC-binding_NELL"/>
</dbReference>
<dbReference type="SUPFAM" id="SSF49899">
    <property type="entry name" value="Concanavalin A-like lectins/glucanases"/>
    <property type="match status" value="1"/>
</dbReference>
<keyword evidence="8" id="KW-0325">Glycoprotein</keyword>
<dbReference type="FunFam" id="2.10.25.10:FF:000211">
    <property type="entry name" value="Protein kinase C-binding protein NELL1"/>
    <property type="match status" value="1"/>
</dbReference>
<dbReference type="Pfam" id="PF02210">
    <property type="entry name" value="Laminin_G_2"/>
    <property type="match status" value="1"/>
</dbReference>
<keyword evidence="2" id="KW-0964">Secreted</keyword>
<evidence type="ECO:0000313" key="13">
    <source>
        <dbReference type="Ensembl" id="ENSNMLP00000006427.1"/>
    </source>
</evidence>
<evidence type="ECO:0000256" key="10">
    <source>
        <dbReference type="SAM" id="SignalP"/>
    </source>
</evidence>
<feature type="chain" id="PRO_5034975296" evidence="10">
    <location>
        <begin position="25"/>
        <end position="688"/>
    </location>
</feature>
<dbReference type="InterPro" id="IPR001791">
    <property type="entry name" value="Laminin_G"/>
</dbReference>
<feature type="domain" description="EGF-like" evidence="11">
    <location>
        <begin position="270"/>
        <end position="307"/>
    </location>
</feature>
<dbReference type="GO" id="GO:0005615">
    <property type="term" value="C:extracellular space"/>
    <property type="evidence" value="ECO:0007669"/>
    <property type="project" value="TreeGrafter"/>
</dbReference>
<dbReference type="PROSITE" id="PS01187">
    <property type="entry name" value="EGF_CA"/>
    <property type="match status" value="1"/>
</dbReference>
<feature type="domain" description="EGF-like" evidence="11">
    <location>
        <begin position="395"/>
        <end position="425"/>
    </location>
</feature>
<feature type="domain" description="EGF-like" evidence="11">
    <location>
        <begin position="474"/>
        <end position="509"/>
    </location>
</feature>
<protein>
    <submittedName>
        <fullName evidence="13">Neural EGFL like 1</fullName>
    </submittedName>
</protein>
<dbReference type="FunFam" id="2.10.25.10:FF:000014">
    <property type="entry name" value="Latent-transforming growth factor beta-binding protein 3"/>
    <property type="match status" value="1"/>
</dbReference>
<dbReference type="PANTHER" id="PTHR24042:SF2">
    <property type="entry name" value="PROTEIN KINASE C-BINDING PROTEIN NELL1"/>
    <property type="match status" value="1"/>
</dbReference>
<dbReference type="Ensembl" id="ENSNMLT00000007343.1">
    <property type="protein sequence ID" value="ENSNMLP00000006427.1"/>
    <property type="gene ID" value="ENSNMLG00000003922.1"/>
</dbReference>
<organism evidence="13 14">
    <name type="scientific">Neogobius melanostomus</name>
    <name type="common">round goby</name>
    <dbReference type="NCBI Taxonomy" id="47308"/>
    <lineage>
        <taxon>Eukaryota</taxon>
        <taxon>Metazoa</taxon>
        <taxon>Chordata</taxon>
        <taxon>Craniata</taxon>
        <taxon>Vertebrata</taxon>
        <taxon>Euteleostomi</taxon>
        <taxon>Actinopterygii</taxon>
        <taxon>Neopterygii</taxon>
        <taxon>Teleostei</taxon>
        <taxon>Neoteleostei</taxon>
        <taxon>Acanthomorphata</taxon>
        <taxon>Gobiaria</taxon>
        <taxon>Gobiiformes</taxon>
        <taxon>Gobioidei</taxon>
        <taxon>Gobiidae</taxon>
        <taxon>Benthophilinae</taxon>
        <taxon>Neogobiini</taxon>
        <taxon>Neogobius</taxon>
    </lineage>
</organism>
<dbReference type="InterPro" id="IPR000152">
    <property type="entry name" value="EGF-type_Asp/Asn_hydroxyl_site"/>
</dbReference>
<dbReference type="FunFam" id="2.60.120.200:FF:000015">
    <property type="entry name" value="protein kinase C-binding protein NELL1"/>
    <property type="match status" value="1"/>
</dbReference>
<evidence type="ECO:0000256" key="6">
    <source>
        <dbReference type="ARBA" id="ARBA00022837"/>
    </source>
</evidence>
<dbReference type="PANTHER" id="PTHR24042">
    <property type="entry name" value="NEL HOMOLOG"/>
    <property type="match status" value="1"/>
</dbReference>
<feature type="domain" description="EGF-like" evidence="11">
    <location>
        <begin position="355"/>
        <end position="394"/>
    </location>
</feature>
<feature type="signal peptide" evidence="10">
    <location>
        <begin position="1"/>
        <end position="24"/>
    </location>
</feature>
<dbReference type="CDD" id="cd00110">
    <property type="entry name" value="LamG"/>
    <property type="match status" value="1"/>
</dbReference>
<evidence type="ECO:0000256" key="2">
    <source>
        <dbReference type="ARBA" id="ARBA00022525"/>
    </source>
</evidence>
<dbReference type="InterPro" id="IPR048287">
    <property type="entry name" value="TSPN-like_N"/>
</dbReference>
<dbReference type="GO" id="GO:0005509">
    <property type="term" value="F:calcium ion binding"/>
    <property type="evidence" value="ECO:0007669"/>
    <property type="project" value="InterPro"/>
</dbReference>